<name>A0A031JMI6_9SPHN</name>
<evidence type="ECO:0000259" key="1">
    <source>
        <dbReference type="PROSITE" id="PS50943"/>
    </source>
</evidence>
<dbReference type="NCBIfam" id="TIGR02684">
    <property type="entry name" value="dnstrm_HI1420"/>
    <property type="match status" value="1"/>
</dbReference>
<dbReference type="InterPro" id="IPR010982">
    <property type="entry name" value="Lambda_DNA-bd_dom_sf"/>
</dbReference>
<dbReference type="GO" id="GO:0003677">
    <property type="term" value="F:DNA binding"/>
    <property type="evidence" value="ECO:0007669"/>
    <property type="project" value="InterPro"/>
</dbReference>
<dbReference type="InterPro" id="IPR001387">
    <property type="entry name" value="Cro/C1-type_HTH"/>
</dbReference>
<dbReference type="PATRIC" id="fig|158500.4.peg.4445"/>
<comment type="caution">
    <text evidence="2">The sequence shown here is derived from an EMBL/GenBank/DDBJ whole genome shotgun (WGS) entry which is preliminary data.</text>
</comment>
<gene>
    <name evidence="2" type="ORF">BV97_04373</name>
</gene>
<sequence>MDVTFSRYDPADFLKSEADIAAYLDAAAEDGDTAVIAAALGDVVRARNLSKLSRDTGLSREGIYKALSGEGNPSFATIGKIADALGLRISFQPNHQAITPAP</sequence>
<dbReference type="Proteomes" id="UP000024329">
    <property type="component" value="Unassembled WGS sequence"/>
</dbReference>
<feature type="domain" description="HTH cro/C1-type" evidence="1">
    <location>
        <begin position="49"/>
        <end position="92"/>
    </location>
</feature>
<protein>
    <submittedName>
        <fullName evidence="2">Addiction module antitoxin</fullName>
    </submittedName>
</protein>
<accession>A0A031JMI6</accession>
<dbReference type="EMBL" id="JFYZ01000032">
    <property type="protein sequence ID" value="EZP77804.1"/>
    <property type="molecule type" value="Genomic_DNA"/>
</dbReference>
<dbReference type="Gene3D" id="1.10.260.40">
    <property type="entry name" value="lambda repressor-like DNA-binding domains"/>
    <property type="match status" value="1"/>
</dbReference>
<dbReference type="Pfam" id="PF21716">
    <property type="entry name" value="dnstrm_HI1420"/>
    <property type="match status" value="1"/>
</dbReference>
<evidence type="ECO:0000313" key="3">
    <source>
        <dbReference type="Proteomes" id="UP000024329"/>
    </source>
</evidence>
<evidence type="ECO:0000313" key="2">
    <source>
        <dbReference type="EMBL" id="EZP77804.1"/>
    </source>
</evidence>
<reference evidence="2 3" key="1">
    <citation type="submission" date="2014-03" db="EMBL/GenBank/DDBJ databases">
        <title>Whole genome sequence of Novosphingobium resinovorum KF1.</title>
        <authorList>
            <person name="Gan H.M."/>
            <person name="Gan H.Y."/>
            <person name="Chew T.H."/>
            <person name="Savka M.A."/>
        </authorList>
    </citation>
    <scope>NUCLEOTIDE SEQUENCE [LARGE SCALE GENOMIC DNA]</scope>
    <source>
        <strain evidence="2 3">KF1</strain>
    </source>
</reference>
<organism evidence="2 3">
    <name type="scientific">Novosphingobium resinovorum</name>
    <dbReference type="NCBI Taxonomy" id="158500"/>
    <lineage>
        <taxon>Bacteria</taxon>
        <taxon>Pseudomonadati</taxon>
        <taxon>Pseudomonadota</taxon>
        <taxon>Alphaproteobacteria</taxon>
        <taxon>Sphingomonadales</taxon>
        <taxon>Sphingomonadaceae</taxon>
        <taxon>Novosphingobium</taxon>
    </lineage>
</organism>
<dbReference type="RefSeq" id="WP_008832815.1">
    <property type="nucleotide sequence ID" value="NZ_JFYZ01000032.1"/>
</dbReference>
<proteinExistence type="predicted"/>
<dbReference type="SUPFAM" id="SSF47413">
    <property type="entry name" value="lambda repressor-like DNA-binding domains"/>
    <property type="match status" value="1"/>
</dbReference>
<dbReference type="PROSITE" id="PS50943">
    <property type="entry name" value="HTH_CROC1"/>
    <property type="match status" value="1"/>
</dbReference>
<dbReference type="CDD" id="cd00093">
    <property type="entry name" value="HTH_XRE"/>
    <property type="match status" value="1"/>
</dbReference>
<dbReference type="InterPro" id="IPR014057">
    <property type="entry name" value="HI1420"/>
</dbReference>
<dbReference type="eggNOG" id="COG3636">
    <property type="taxonomic scope" value="Bacteria"/>
</dbReference>
<dbReference type="AlphaFoldDB" id="A0A031JMI6"/>
<dbReference type="PANTHER" id="PTHR40275">
    <property type="entry name" value="SSL7038 PROTEIN"/>
    <property type="match status" value="1"/>
</dbReference>
<dbReference type="PANTHER" id="PTHR40275:SF1">
    <property type="entry name" value="SSL7038 PROTEIN"/>
    <property type="match status" value="1"/>
</dbReference>